<dbReference type="Proteomes" id="UP000199028">
    <property type="component" value="Unassembled WGS sequence"/>
</dbReference>
<proteinExistence type="predicted"/>
<organism evidence="2 3">
    <name type="scientific">Lentzea flaviverrucosa</name>
    <dbReference type="NCBI Taxonomy" id="200379"/>
    <lineage>
        <taxon>Bacteria</taxon>
        <taxon>Bacillati</taxon>
        <taxon>Actinomycetota</taxon>
        <taxon>Actinomycetes</taxon>
        <taxon>Pseudonocardiales</taxon>
        <taxon>Pseudonocardiaceae</taxon>
        <taxon>Lentzea</taxon>
    </lineage>
</organism>
<reference evidence="3" key="1">
    <citation type="submission" date="2016-10" db="EMBL/GenBank/DDBJ databases">
        <authorList>
            <person name="Varghese N."/>
            <person name="Submissions S."/>
        </authorList>
    </citation>
    <scope>NUCLEOTIDE SEQUENCE [LARGE SCALE GENOMIC DNA]</scope>
    <source>
        <strain evidence="3">CGMCC 4.578</strain>
    </source>
</reference>
<evidence type="ECO:0000313" key="2">
    <source>
        <dbReference type="EMBL" id="SES04174.1"/>
    </source>
</evidence>
<name>A0A1H9U4T7_9PSEU</name>
<evidence type="ECO:0000313" key="3">
    <source>
        <dbReference type="Proteomes" id="UP000199028"/>
    </source>
</evidence>
<protein>
    <recommendedName>
        <fullName evidence="4">DUF4232 domain-containing protein</fullName>
    </recommendedName>
</protein>
<keyword evidence="3" id="KW-1185">Reference proteome</keyword>
<feature type="chain" id="PRO_5011703778" description="DUF4232 domain-containing protein" evidence="1">
    <location>
        <begin position="50"/>
        <end position="185"/>
    </location>
</feature>
<feature type="signal peptide" evidence="1">
    <location>
        <begin position="1"/>
        <end position="49"/>
    </location>
</feature>
<evidence type="ECO:0000256" key="1">
    <source>
        <dbReference type="SAM" id="SignalP"/>
    </source>
</evidence>
<sequence length="185" mass="19242">MRIDGVTQFVRETPIETYSGRHVNSFRNTALALAGAALLSAAGPTTAQAADVAPWCTGDDLVISAHDMRPNGTTNKGHVVRFTAAEGVTCTIGGSVSNLRFLDAEGADMNVPLTGGQGEYSEATVHGFYSAVLYVGSRISGPHVTPASIQFDLPGKGSLGDRVTVAWPSWIGTPVQAGNIGWPVS</sequence>
<keyword evidence="1" id="KW-0732">Signal</keyword>
<evidence type="ECO:0008006" key="4">
    <source>
        <dbReference type="Google" id="ProtNLM"/>
    </source>
</evidence>
<dbReference type="AlphaFoldDB" id="A0A1H9U4T7"/>
<gene>
    <name evidence="2" type="ORF">SAMN05216195_108295</name>
</gene>
<accession>A0A1H9U4T7</accession>
<dbReference type="EMBL" id="FOFT01000008">
    <property type="protein sequence ID" value="SES04174.1"/>
    <property type="molecule type" value="Genomic_DNA"/>
</dbReference>